<dbReference type="PROSITE" id="PS50157">
    <property type="entry name" value="ZINC_FINGER_C2H2_2"/>
    <property type="match status" value="4"/>
</dbReference>
<reference evidence="8" key="1">
    <citation type="journal article" date="2021" name="Mol. Ecol. Resour.">
        <title>Apolygus lucorum genome provides insights into omnivorousness and mesophyll feeding.</title>
        <authorList>
            <person name="Liu Y."/>
            <person name="Liu H."/>
            <person name="Wang H."/>
            <person name="Huang T."/>
            <person name="Liu B."/>
            <person name="Yang B."/>
            <person name="Yin L."/>
            <person name="Li B."/>
            <person name="Zhang Y."/>
            <person name="Zhang S."/>
            <person name="Jiang F."/>
            <person name="Zhang X."/>
            <person name="Ren Y."/>
            <person name="Wang B."/>
            <person name="Wang S."/>
            <person name="Lu Y."/>
            <person name="Wu K."/>
            <person name="Fan W."/>
            <person name="Wang G."/>
        </authorList>
    </citation>
    <scope>NUCLEOTIDE SEQUENCE</scope>
    <source>
        <strain evidence="8">12Hb</strain>
    </source>
</reference>
<dbReference type="InterPro" id="IPR013087">
    <property type="entry name" value="Znf_C2H2_type"/>
</dbReference>
<keyword evidence="2" id="KW-0677">Repeat</keyword>
<keyword evidence="3 5" id="KW-0863">Zinc-finger</keyword>
<feature type="compositionally biased region" description="Polar residues" evidence="6">
    <location>
        <begin position="125"/>
        <end position="139"/>
    </location>
</feature>
<evidence type="ECO:0000313" key="9">
    <source>
        <dbReference type="Proteomes" id="UP000466442"/>
    </source>
</evidence>
<dbReference type="GO" id="GO:0008270">
    <property type="term" value="F:zinc ion binding"/>
    <property type="evidence" value="ECO:0007669"/>
    <property type="project" value="UniProtKB-KW"/>
</dbReference>
<feature type="domain" description="C2H2-type" evidence="7">
    <location>
        <begin position="488"/>
        <end position="515"/>
    </location>
</feature>
<feature type="domain" description="C2H2-type" evidence="7">
    <location>
        <begin position="341"/>
        <end position="371"/>
    </location>
</feature>
<organism evidence="8 9">
    <name type="scientific">Apolygus lucorum</name>
    <name type="common">Small green plant bug</name>
    <name type="synonym">Lygocoris lucorum</name>
    <dbReference type="NCBI Taxonomy" id="248454"/>
    <lineage>
        <taxon>Eukaryota</taxon>
        <taxon>Metazoa</taxon>
        <taxon>Ecdysozoa</taxon>
        <taxon>Arthropoda</taxon>
        <taxon>Hexapoda</taxon>
        <taxon>Insecta</taxon>
        <taxon>Pterygota</taxon>
        <taxon>Neoptera</taxon>
        <taxon>Paraneoptera</taxon>
        <taxon>Hemiptera</taxon>
        <taxon>Heteroptera</taxon>
        <taxon>Panheteroptera</taxon>
        <taxon>Cimicomorpha</taxon>
        <taxon>Miridae</taxon>
        <taxon>Mirini</taxon>
        <taxon>Apolygus</taxon>
    </lineage>
</organism>
<feature type="domain" description="C2H2-type" evidence="7">
    <location>
        <begin position="372"/>
        <end position="399"/>
    </location>
</feature>
<evidence type="ECO:0000259" key="7">
    <source>
        <dbReference type="PROSITE" id="PS50157"/>
    </source>
</evidence>
<dbReference type="Pfam" id="PF00096">
    <property type="entry name" value="zf-C2H2"/>
    <property type="match status" value="1"/>
</dbReference>
<dbReference type="PROSITE" id="PS00028">
    <property type="entry name" value="ZINC_FINGER_C2H2_1"/>
    <property type="match status" value="1"/>
</dbReference>
<feature type="compositionally biased region" description="Polar residues" evidence="6">
    <location>
        <begin position="192"/>
        <end position="201"/>
    </location>
</feature>
<gene>
    <name evidence="8" type="ORF">GE061_007701</name>
</gene>
<feature type="compositionally biased region" description="Low complexity" evidence="6">
    <location>
        <begin position="48"/>
        <end position="60"/>
    </location>
</feature>
<feature type="domain" description="C2H2-type" evidence="7">
    <location>
        <begin position="458"/>
        <end position="487"/>
    </location>
</feature>
<dbReference type="InterPro" id="IPR036236">
    <property type="entry name" value="Znf_C2H2_sf"/>
</dbReference>
<evidence type="ECO:0000256" key="3">
    <source>
        <dbReference type="ARBA" id="ARBA00022771"/>
    </source>
</evidence>
<keyword evidence="4" id="KW-0862">Zinc</keyword>
<feature type="region of interest" description="Disordered" evidence="6">
    <location>
        <begin position="287"/>
        <end position="328"/>
    </location>
</feature>
<keyword evidence="9" id="KW-1185">Reference proteome</keyword>
<dbReference type="Gene3D" id="3.30.160.60">
    <property type="entry name" value="Classic Zinc Finger"/>
    <property type="match status" value="5"/>
</dbReference>
<dbReference type="EMBL" id="WIXP02000016">
    <property type="protein sequence ID" value="KAF6197958.1"/>
    <property type="molecule type" value="Genomic_DNA"/>
</dbReference>
<evidence type="ECO:0000256" key="5">
    <source>
        <dbReference type="PROSITE-ProRule" id="PRU00042"/>
    </source>
</evidence>
<dbReference type="Proteomes" id="UP000466442">
    <property type="component" value="Linkage Group LG16"/>
</dbReference>
<dbReference type="FunFam" id="3.30.160.60:FF:002343">
    <property type="entry name" value="Zinc finger protein 33A"/>
    <property type="match status" value="1"/>
</dbReference>
<dbReference type="PANTHER" id="PTHR24379">
    <property type="entry name" value="KRAB AND ZINC FINGER DOMAIN-CONTAINING"/>
    <property type="match status" value="1"/>
</dbReference>
<comment type="caution">
    <text evidence="8">The sequence shown here is derived from an EMBL/GenBank/DDBJ whole genome shotgun (WGS) entry which is preliminary data.</text>
</comment>
<dbReference type="OrthoDB" id="3561125at2759"/>
<dbReference type="FunFam" id="3.30.160.60:FF:000100">
    <property type="entry name" value="Zinc finger 45-like"/>
    <property type="match status" value="1"/>
</dbReference>
<evidence type="ECO:0000256" key="1">
    <source>
        <dbReference type="ARBA" id="ARBA00022723"/>
    </source>
</evidence>
<feature type="region of interest" description="Disordered" evidence="6">
    <location>
        <begin position="41"/>
        <end position="66"/>
    </location>
</feature>
<keyword evidence="1" id="KW-0479">Metal-binding</keyword>
<dbReference type="PANTHER" id="PTHR24379:SF121">
    <property type="entry name" value="C2H2-TYPE DOMAIN-CONTAINING PROTEIN"/>
    <property type="match status" value="1"/>
</dbReference>
<proteinExistence type="predicted"/>
<dbReference type="AlphaFoldDB" id="A0A8S9WP81"/>
<dbReference type="GO" id="GO:0006355">
    <property type="term" value="P:regulation of DNA-templated transcription"/>
    <property type="evidence" value="ECO:0007669"/>
    <property type="project" value="UniProtKB-ARBA"/>
</dbReference>
<feature type="region of interest" description="Disordered" evidence="6">
    <location>
        <begin position="105"/>
        <end position="247"/>
    </location>
</feature>
<feature type="compositionally biased region" description="Acidic residues" evidence="6">
    <location>
        <begin position="168"/>
        <end position="179"/>
    </location>
</feature>
<evidence type="ECO:0000256" key="4">
    <source>
        <dbReference type="ARBA" id="ARBA00022833"/>
    </source>
</evidence>
<dbReference type="SUPFAM" id="SSF57667">
    <property type="entry name" value="beta-beta-alpha zinc fingers"/>
    <property type="match status" value="3"/>
</dbReference>
<sequence>MPKSLAQHRESNPGVAEIIFDHKESEKSTEDELPVVDIKLERVDSDGSDSGDVSGGSVAAEESHIEEEVEATSLVTRECTVFLTRIPHEWTQPCRRVVKRKRIADHSIPSSPPLPIEQNTKRQRLSSVAGSFPGGSQRSPPVAAKPPTLCIEELLTKISDSEDNGSGADEESLIEEEVEASSVLTEECSVPLTPSKTSQNWVKPYQRLVKRKSKVGRSIPSETEPPLPPSDLKRTQNSEDNGSVAAEESLIEEEVEASSVLTEECSLPLIPSSDPQNLVKPYQRLVKRKSKVSSGSLHSPPAPKSPLPRDEVIQTKGETPPQDNEEDFGAKGSLPHVFYCYNCNFATKCRKQTGHRGNMKSHIRTHTDERPYACAECPFKARTSKVLENHRMTHTGERPFACDQCAYRSAQEGPMILHVNSVHFKLAPFECHHCKYRTSRLCVLRKHINNHFGLLVKTACDFPGCSYSTPYKTLLKEHKRVHTGEKSFACPKCTRRCTTARLLKRHLKVHLKPRKNQPIGLEIITSV</sequence>
<protein>
    <recommendedName>
        <fullName evidence="7">C2H2-type domain-containing protein</fullName>
    </recommendedName>
</protein>
<evidence type="ECO:0000256" key="2">
    <source>
        <dbReference type="ARBA" id="ARBA00022737"/>
    </source>
</evidence>
<dbReference type="SMART" id="SM00355">
    <property type="entry name" value="ZnF_C2H2"/>
    <property type="match status" value="6"/>
</dbReference>
<accession>A0A8S9WP81</accession>
<evidence type="ECO:0000256" key="6">
    <source>
        <dbReference type="SAM" id="MobiDB-lite"/>
    </source>
</evidence>
<evidence type="ECO:0000313" key="8">
    <source>
        <dbReference type="EMBL" id="KAF6197958.1"/>
    </source>
</evidence>
<name>A0A8S9WP81_APOLU</name>